<dbReference type="OrthoDB" id="1606438at2759"/>
<evidence type="ECO:0000313" key="3">
    <source>
        <dbReference type="Proteomes" id="UP000469559"/>
    </source>
</evidence>
<feature type="region of interest" description="Disordered" evidence="1">
    <location>
        <begin position="35"/>
        <end position="123"/>
    </location>
</feature>
<comment type="caution">
    <text evidence="2">The sequence shown here is derived from an EMBL/GenBank/DDBJ whole genome shotgun (WGS) entry which is preliminary data.</text>
</comment>
<sequence length="352" mass="38324">MARIKRSGNRLSIGTWSVPFAPSDVFSKRASRNLTAPLLKDPGNDTASEGSAAKKSGTEAADSTLAAKATRETETKTESEKPGVNSKLTTEESKIEATSQADNAKPTAEKHEGRKPVARPNTNSLLQLAATITRETEKLDRYIKESGAPAPSFDFDGPLDFPRLPDEIKTAREEIVRATKELGDLVTGPREGVRWMAWDHNNSLSLHAIYHYRIAKSFPADETASYAEIAEKVGLDEGNVRRFIRHAMTNRIFWEVDPDTVAHTAASRVLAEDVAMDDWVGFCVEDMWPAASQTIHALKTHPAASEPTQTGFCASNKTTDIEPMFATFGASPLRAKRFGGAMASLTGGIGYE</sequence>
<protein>
    <submittedName>
        <fullName evidence="2">O-methyltransferase gsfB</fullName>
    </submittedName>
</protein>
<organism evidence="2 3">
    <name type="scientific">Lachnellula arida</name>
    <dbReference type="NCBI Taxonomy" id="1316785"/>
    <lineage>
        <taxon>Eukaryota</taxon>
        <taxon>Fungi</taxon>
        <taxon>Dikarya</taxon>
        <taxon>Ascomycota</taxon>
        <taxon>Pezizomycotina</taxon>
        <taxon>Leotiomycetes</taxon>
        <taxon>Helotiales</taxon>
        <taxon>Lachnaceae</taxon>
        <taxon>Lachnellula</taxon>
    </lineage>
</organism>
<keyword evidence="3" id="KW-1185">Reference proteome</keyword>
<evidence type="ECO:0000313" key="2">
    <source>
        <dbReference type="EMBL" id="TVY17133.1"/>
    </source>
</evidence>
<dbReference type="PANTHER" id="PTHR43712:SF16">
    <property type="entry name" value="O-METHYLTRANSFERASE ELCB"/>
    <property type="match status" value="1"/>
</dbReference>
<feature type="non-terminal residue" evidence="2">
    <location>
        <position position="352"/>
    </location>
</feature>
<dbReference type="AlphaFoldDB" id="A0A8T9BFI1"/>
<dbReference type="InterPro" id="IPR036388">
    <property type="entry name" value="WH-like_DNA-bd_sf"/>
</dbReference>
<feature type="region of interest" description="Disordered" evidence="1">
    <location>
        <begin position="1"/>
        <end position="22"/>
    </location>
</feature>
<dbReference type="EMBL" id="QGMF01000286">
    <property type="protein sequence ID" value="TVY17133.1"/>
    <property type="molecule type" value="Genomic_DNA"/>
</dbReference>
<dbReference type="Proteomes" id="UP000469559">
    <property type="component" value="Unassembled WGS sequence"/>
</dbReference>
<name>A0A8T9BFI1_9HELO</name>
<feature type="compositionally biased region" description="Basic and acidic residues" evidence="1">
    <location>
        <begin position="69"/>
        <end position="81"/>
    </location>
</feature>
<gene>
    <name evidence="2" type="primary">gsfB_2</name>
    <name evidence="2" type="ORF">LARI1_G007856</name>
</gene>
<accession>A0A8T9BFI1</accession>
<dbReference type="SUPFAM" id="SSF46785">
    <property type="entry name" value="Winged helix' DNA-binding domain"/>
    <property type="match status" value="1"/>
</dbReference>
<evidence type="ECO:0000256" key="1">
    <source>
        <dbReference type="SAM" id="MobiDB-lite"/>
    </source>
</evidence>
<proteinExistence type="predicted"/>
<dbReference type="Gene3D" id="1.10.10.10">
    <property type="entry name" value="Winged helix-like DNA-binding domain superfamily/Winged helix DNA-binding domain"/>
    <property type="match status" value="1"/>
</dbReference>
<reference evidence="2 3" key="1">
    <citation type="submission" date="2018-05" db="EMBL/GenBank/DDBJ databases">
        <title>Whole genome sequencing for identification of molecular markers to develop diagnostic detection tools for the regulated plant pathogen Lachnellula willkommii.</title>
        <authorList>
            <person name="Giroux E."/>
            <person name="Bilodeau G."/>
        </authorList>
    </citation>
    <scope>NUCLEOTIDE SEQUENCE [LARGE SCALE GENOMIC DNA]</scope>
    <source>
        <strain evidence="2 3">CBS 203.66</strain>
    </source>
</reference>
<dbReference type="PANTHER" id="PTHR43712">
    <property type="entry name" value="PUTATIVE (AFU_ORTHOLOGUE AFUA_4G14580)-RELATED"/>
    <property type="match status" value="1"/>
</dbReference>
<dbReference type="InterPro" id="IPR036390">
    <property type="entry name" value="WH_DNA-bd_sf"/>
</dbReference>